<feature type="DNA-binding region" description="Homeobox" evidence="8">
    <location>
        <begin position="208"/>
        <end position="261"/>
    </location>
</feature>
<reference evidence="12" key="2">
    <citation type="submission" date="2014-03" db="EMBL/GenBank/DDBJ databases">
        <title>The whipworm genome and dual-species transcriptomics of an intimate host-pathogen interaction.</title>
        <authorList>
            <person name="Foth B.J."/>
            <person name="Tsai I.J."/>
            <person name="Reid A.J."/>
            <person name="Bancroft A.J."/>
            <person name="Nichol S."/>
            <person name="Tracey A."/>
            <person name="Holroyd N."/>
            <person name="Cotton J.A."/>
            <person name="Stanley E.J."/>
            <person name="Zarowiecki M."/>
            <person name="Liu J.Z."/>
            <person name="Huckvale T."/>
            <person name="Cooper P.J."/>
            <person name="Grencis R.K."/>
            <person name="Berriman M."/>
        </authorList>
    </citation>
    <scope>NUCLEOTIDE SEQUENCE [LARGE SCALE GENOMIC DNA]</scope>
</reference>
<dbReference type="Pfam" id="PF00046">
    <property type="entry name" value="Homeodomain"/>
    <property type="match status" value="2"/>
</dbReference>
<keyword evidence="7 8" id="KW-0539">Nucleus</keyword>
<dbReference type="InterPro" id="IPR020479">
    <property type="entry name" value="HD_metazoa"/>
</dbReference>
<feature type="DNA-binding region" description="Homeobox" evidence="8">
    <location>
        <begin position="45"/>
        <end position="104"/>
    </location>
</feature>
<dbReference type="SMART" id="SM00389">
    <property type="entry name" value="HOX"/>
    <property type="match status" value="2"/>
</dbReference>
<keyword evidence="5 8" id="KW-0238">DNA-binding</keyword>
<evidence type="ECO:0000256" key="2">
    <source>
        <dbReference type="ARBA" id="ARBA00004123"/>
    </source>
</evidence>
<name>A0A077YW15_TRITR</name>
<evidence type="ECO:0000256" key="9">
    <source>
        <dbReference type="RuleBase" id="RU000682"/>
    </source>
</evidence>
<evidence type="ECO:0000256" key="6">
    <source>
        <dbReference type="ARBA" id="ARBA00023155"/>
    </source>
</evidence>
<dbReference type="CDD" id="cd00086">
    <property type="entry name" value="homeodomain"/>
    <property type="match status" value="2"/>
</dbReference>
<organism evidence="12 13">
    <name type="scientific">Trichuris trichiura</name>
    <name type="common">Whipworm</name>
    <name type="synonym">Trichocephalus trichiurus</name>
    <dbReference type="NCBI Taxonomy" id="36087"/>
    <lineage>
        <taxon>Eukaryota</taxon>
        <taxon>Metazoa</taxon>
        <taxon>Ecdysozoa</taxon>
        <taxon>Nematoda</taxon>
        <taxon>Enoplea</taxon>
        <taxon>Dorylaimia</taxon>
        <taxon>Trichinellida</taxon>
        <taxon>Trichuridae</taxon>
        <taxon>Trichuris</taxon>
    </lineage>
</organism>
<evidence type="ECO:0000256" key="5">
    <source>
        <dbReference type="ARBA" id="ARBA00023125"/>
    </source>
</evidence>
<dbReference type="GO" id="GO:0000981">
    <property type="term" value="F:DNA-binding transcription factor activity, RNA polymerase II-specific"/>
    <property type="evidence" value="ECO:0007669"/>
    <property type="project" value="InterPro"/>
</dbReference>
<evidence type="ECO:0000259" key="11">
    <source>
        <dbReference type="PROSITE" id="PS50071"/>
    </source>
</evidence>
<reference evidence="12" key="1">
    <citation type="submission" date="2014-01" db="EMBL/GenBank/DDBJ databases">
        <authorList>
            <person name="Aslett M."/>
        </authorList>
    </citation>
    <scope>NUCLEOTIDE SEQUENCE</scope>
</reference>
<keyword evidence="13" id="KW-1185">Reference proteome</keyword>
<evidence type="ECO:0000256" key="7">
    <source>
        <dbReference type="ARBA" id="ARBA00023242"/>
    </source>
</evidence>
<feature type="region of interest" description="Disordered" evidence="10">
    <location>
        <begin position="150"/>
        <end position="190"/>
    </location>
</feature>
<evidence type="ECO:0000256" key="10">
    <source>
        <dbReference type="SAM" id="MobiDB-lite"/>
    </source>
</evidence>
<dbReference type="EMBL" id="HG805813">
    <property type="protein sequence ID" value="CDW51991.1"/>
    <property type="molecule type" value="Genomic_DNA"/>
</dbReference>
<evidence type="ECO:0000256" key="3">
    <source>
        <dbReference type="ARBA" id="ARBA00009107"/>
    </source>
</evidence>
<dbReference type="STRING" id="36087.A0A077YW15"/>
<feature type="domain" description="Homeobox" evidence="11">
    <location>
        <begin position="43"/>
        <end position="103"/>
    </location>
</feature>
<dbReference type="Proteomes" id="UP000030665">
    <property type="component" value="Unassembled WGS sequence"/>
</dbReference>
<dbReference type="InterPro" id="IPR000047">
    <property type="entry name" value="HTH_motif"/>
</dbReference>
<evidence type="ECO:0000256" key="1">
    <source>
        <dbReference type="ARBA" id="ARBA00003263"/>
    </source>
</evidence>
<sequence length="320" mass="35990">MEKFKFLQGHSSYRNLPVDDLSFLFPNFVRQMFVLLINDDFSLVQKRTRTAYTNHQLVELEKEFHFSRYLSKSRRQELAESLLLSERQIKIWFQNRRMKMKKNERNMKGADERHSNVVRNKVDIFGPARLCLSSSPIVLQTMMPSYQAVATAGGGGGASTNSPTGGSNRGKNNAGKNRALPNSSSELDGSVDGCSEAATAACAPNRTNFTTKQLTELEKEFHTNRYLTRARRIEIAALLGLNETQVKIWFQNRRMKQKKHLKEKGFALMSSGGSLTFSGRPDAITVPSVTELFSSPLMLQHKAQQMTTEASGGNINFAKL</sequence>
<dbReference type="PRINTS" id="PR00024">
    <property type="entry name" value="HOMEOBOX"/>
</dbReference>
<dbReference type="PANTHER" id="PTHR45664:SF11">
    <property type="entry name" value="HOMEOBOX PROTEIN HOX-B3"/>
    <property type="match status" value="1"/>
</dbReference>
<evidence type="ECO:0000313" key="12">
    <source>
        <dbReference type="EMBL" id="CDW51991.1"/>
    </source>
</evidence>
<keyword evidence="6 8" id="KW-0371">Homeobox</keyword>
<dbReference type="AlphaFoldDB" id="A0A077YW15"/>
<evidence type="ECO:0000313" key="13">
    <source>
        <dbReference type="Proteomes" id="UP000030665"/>
    </source>
</evidence>
<dbReference type="PROSITE" id="PS50071">
    <property type="entry name" value="HOMEOBOX_2"/>
    <property type="match status" value="2"/>
</dbReference>
<feature type="domain" description="Homeobox" evidence="11">
    <location>
        <begin position="206"/>
        <end position="260"/>
    </location>
</feature>
<dbReference type="OrthoDB" id="6159439at2759"/>
<dbReference type="GO" id="GO:0005634">
    <property type="term" value="C:nucleus"/>
    <property type="evidence" value="ECO:0007669"/>
    <property type="project" value="UniProtKB-SubCell"/>
</dbReference>
<comment type="similarity">
    <text evidence="3">Belongs to the Antp homeobox family.</text>
</comment>
<keyword evidence="4" id="KW-0217">Developmental protein</keyword>
<feature type="compositionally biased region" description="Polar residues" evidence="10">
    <location>
        <begin position="169"/>
        <end position="187"/>
    </location>
</feature>
<dbReference type="InterPro" id="IPR009057">
    <property type="entry name" value="Homeodomain-like_sf"/>
</dbReference>
<protein>
    <submittedName>
        <fullName evidence="12">Homeobox domain containing protein</fullName>
    </submittedName>
</protein>
<gene>
    <name evidence="12" type="ORF">TTRE_0000025001</name>
</gene>
<comment type="subcellular location">
    <subcellularLocation>
        <location evidence="2 8 9">Nucleus</location>
    </subcellularLocation>
</comment>
<dbReference type="GO" id="GO:0000978">
    <property type="term" value="F:RNA polymerase II cis-regulatory region sequence-specific DNA binding"/>
    <property type="evidence" value="ECO:0007669"/>
    <property type="project" value="TreeGrafter"/>
</dbReference>
<evidence type="ECO:0000256" key="8">
    <source>
        <dbReference type="PROSITE-ProRule" id="PRU00108"/>
    </source>
</evidence>
<dbReference type="InterPro" id="IPR001356">
    <property type="entry name" value="HD"/>
</dbReference>
<accession>A0A077YW15</accession>
<comment type="function">
    <text evidence="1">Sequence-specific transcription factor which is part of a developmental regulatory system that provides cells with specific positional identities on the anterior-posterior axis.</text>
</comment>
<dbReference type="SUPFAM" id="SSF46689">
    <property type="entry name" value="Homeodomain-like"/>
    <property type="match status" value="2"/>
</dbReference>
<dbReference type="PRINTS" id="PR00031">
    <property type="entry name" value="HTHREPRESSR"/>
</dbReference>
<evidence type="ECO:0000256" key="4">
    <source>
        <dbReference type="ARBA" id="ARBA00022473"/>
    </source>
</evidence>
<dbReference type="InterPro" id="IPR017970">
    <property type="entry name" value="Homeobox_CS"/>
</dbReference>
<dbReference type="PROSITE" id="PS00027">
    <property type="entry name" value="HOMEOBOX_1"/>
    <property type="match status" value="2"/>
</dbReference>
<proteinExistence type="inferred from homology"/>
<dbReference type="GO" id="GO:0009952">
    <property type="term" value="P:anterior/posterior pattern specification"/>
    <property type="evidence" value="ECO:0007669"/>
    <property type="project" value="TreeGrafter"/>
</dbReference>
<dbReference type="Gene3D" id="1.10.10.60">
    <property type="entry name" value="Homeodomain-like"/>
    <property type="match status" value="2"/>
</dbReference>
<dbReference type="PANTHER" id="PTHR45664">
    <property type="entry name" value="PROTEIN ZERKNUELLT 1-RELATED"/>
    <property type="match status" value="1"/>
</dbReference>